<reference evidence="1 2" key="1">
    <citation type="submission" date="2019-05" db="EMBL/GenBank/DDBJ databases">
        <title>Mikania micrantha, genome provides insights into the molecular mechanism of rapid growth.</title>
        <authorList>
            <person name="Liu B."/>
        </authorList>
    </citation>
    <scope>NUCLEOTIDE SEQUENCE [LARGE SCALE GENOMIC DNA]</scope>
    <source>
        <strain evidence="1">NLD-2019</strain>
        <tissue evidence="1">Leaf</tissue>
    </source>
</reference>
<dbReference type="AlphaFoldDB" id="A0A5N6LJX2"/>
<proteinExistence type="predicted"/>
<name>A0A5N6LJX2_9ASTR</name>
<dbReference type="EMBL" id="SZYD01000110">
    <property type="protein sequence ID" value="KAD2178108.1"/>
    <property type="molecule type" value="Genomic_DNA"/>
</dbReference>
<dbReference type="Proteomes" id="UP000326396">
    <property type="component" value="Unassembled WGS sequence"/>
</dbReference>
<evidence type="ECO:0000313" key="2">
    <source>
        <dbReference type="Proteomes" id="UP000326396"/>
    </source>
</evidence>
<comment type="caution">
    <text evidence="1">The sequence shown here is derived from an EMBL/GenBank/DDBJ whole genome shotgun (WGS) entry which is preliminary data.</text>
</comment>
<sequence>MEIKSGCDQLERKTERKEREVRYCGLKFGVKYLLYKCKGWCWFGVTRVTRVVTERMCFQKRVQIREGEMRAWSGQHLDSCMSPERIEYHWSLGCHCGRGAEIWRVQVDERWSIEWNHEFARMIHISTIC</sequence>
<gene>
    <name evidence="1" type="ORF">E3N88_41691</name>
</gene>
<accession>A0A5N6LJX2</accession>
<protein>
    <submittedName>
        <fullName evidence="1">Uncharacterized protein</fullName>
    </submittedName>
</protein>
<organism evidence="1 2">
    <name type="scientific">Mikania micrantha</name>
    <name type="common">bitter vine</name>
    <dbReference type="NCBI Taxonomy" id="192012"/>
    <lineage>
        <taxon>Eukaryota</taxon>
        <taxon>Viridiplantae</taxon>
        <taxon>Streptophyta</taxon>
        <taxon>Embryophyta</taxon>
        <taxon>Tracheophyta</taxon>
        <taxon>Spermatophyta</taxon>
        <taxon>Magnoliopsida</taxon>
        <taxon>eudicotyledons</taxon>
        <taxon>Gunneridae</taxon>
        <taxon>Pentapetalae</taxon>
        <taxon>asterids</taxon>
        <taxon>campanulids</taxon>
        <taxon>Asterales</taxon>
        <taxon>Asteraceae</taxon>
        <taxon>Asteroideae</taxon>
        <taxon>Heliantheae alliance</taxon>
        <taxon>Eupatorieae</taxon>
        <taxon>Mikania</taxon>
    </lineage>
</organism>
<keyword evidence="2" id="KW-1185">Reference proteome</keyword>
<evidence type="ECO:0000313" key="1">
    <source>
        <dbReference type="EMBL" id="KAD2178108.1"/>
    </source>
</evidence>